<protein>
    <submittedName>
        <fullName evidence="2">Uncharacterized protein</fullName>
    </submittedName>
</protein>
<evidence type="ECO:0000256" key="1">
    <source>
        <dbReference type="SAM" id="Phobius"/>
    </source>
</evidence>
<feature type="transmembrane region" description="Helical" evidence="1">
    <location>
        <begin position="21"/>
        <end position="39"/>
    </location>
</feature>
<sequence>MKKVCDTLKHWGRLRLRDVRLFLTYYEFFMVFVVLTSTATEVALTFESVVVTSGQVRVEEGDGTEDRKKALTIRYVQLLKQIDEKHHRLKEMAKIQHRFFELMCSESVYPYEDDYGHMLPCCVSVEYLGFSSSLVICRVCSTLMELPYT</sequence>
<reference evidence="2" key="1">
    <citation type="submission" date="2021-02" db="EMBL/GenBank/DDBJ databases">
        <title>Comparative genomics reveals that relaxation of natural selection precedes convergent phenotypic evolution of cavefish.</title>
        <authorList>
            <person name="Peng Z."/>
        </authorList>
    </citation>
    <scope>NUCLEOTIDE SEQUENCE</scope>
    <source>
        <tissue evidence="2">Muscle</tissue>
    </source>
</reference>
<proteinExistence type="predicted"/>
<keyword evidence="3" id="KW-1185">Reference proteome</keyword>
<accession>A0A9W7TWV4</accession>
<dbReference type="AlphaFoldDB" id="A0A9W7TWV4"/>
<keyword evidence="1" id="KW-1133">Transmembrane helix</keyword>
<gene>
    <name evidence="2" type="ORF">IRJ41_011394</name>
</gene>
<organism evidence="2 3">
    <name type="scientific">Triplophysa rosa</name>
    <name type="common">Cave loach</name>
    <dbReference type="NCBI Taxonomy" id="992332"/>
    <lineage>
        <taxon>Eukaryota</taxon>
        <taxon>Metazoa</taxon>
        <taxon>Chordata</taxon>
        <taxon>Craniata</taxon>
        <taxon>Vertebrata</taxon>
        <taxon>Euteleostomi</taxon>
        <taxon>Actinopterygii</taxon>
        <taxon>Neopterygii</taxon>
        <taxon>Teleostei</taxon>
        <taxon>Ostariophysi</taxon>
        <taxon>Cypriniformes</taxon>
        <taxon>Nemacheilidae</taxon>
        <taxon>Triplophysa</taxon>
    </lineage>
</organism>
<evidence type="ECO:0000313" key="3">
    <source>
        <dbReference type="Proteomes" id="UP001059041"/>
    </source>
</evidence>
<dbReference type="EMBL" id="JAFHDT010000011">
    <property type="protein sequence ID" value="KAI7803769.1"/>
    <property type="molecule type" value="Genomic_DNA"/>
</dbReference>
<comment type="caution">
    <text evidence="2">The sequence shown here is derived from an EMBL/GenBank/DDBJ whole genome shotgun (WGS) entry which is preliminary data.</text>
</comment>
<keyword evidence="1" id="KW-0472">Membrane</keyword>
<evidence type="ECO:0000313" key="2">
    <source>
        <dbReference type="EMBL" id="KAI7803769.1"/>
    </source>
</evidence>
<name>A0A9W7TWV4_TRIRA</name>
<dbReference type="Proteomes" id="UP001059041">
    <property type="component" value="Linkage Group LG11"/>
</dbReference>
<keyword evidence="1" id="KW-0812">Transmembrane</keyword>